<evidence type="ECO:0000256" key="1">
    <source>
        <dbReference type="ARBA" id="ARBA00022737"/>
    </source>
</evidence>
<dbReference type="Pfam" id="PF03471">
    <property type="entry name" value="CorC_HlyC"/>
    <property type="match status" value="1"/>
</dbReference>
<organism evidence="5 6">
    <name type="scientific">Phoenicibacter congonensis</name>
    <dbReference type="NCBI Taxonomy" id="1944646"/>
    <lineage>
        <taxon>Bacteria</taxon>
        <taxon>Bacillati</taxon>
        <taxon>Actinomycetota</taxon>
        <taxon>Coriobacteriia</taxon>
        <taxon>Eggerthellales</taxon>
        <taxon>Eggerthellaceae</taxon>
        <taxon>Phoenicibacter</taxon>
    </lineage>
</organism>
<keyword evidence="1" id="KW-0677">Repeat</keyword>
<gene>
    <name evidence="5" type="ORF">Q3982_09170</name>
</gene>
<dbReference type="InterPro" id="IPR005170">
    <property type="entry name" value="Transptr-assoc_dom"/>
</dbReference>
<dbReference type="InterPro" id="IPR000644">
    <property type="entry name" value="CBS_dom"/>
</dbReference>
<evidence type="ECO:0000259" key="4">
    <source>
        <dbReference type="PROSITE" id="PS51371"/>
    </source>
</evidence>
<evidence type="ECO:0000256" key="3">
    <source>
        <dbReference type="PROSITE-ProRule" id="PRU00703"/>
    </source>
</evidence>
<dbReference type="PANTHER" id="PTHR22777">
    <property type="entry name" value="HEMOLYSIN-RELATED"/>
    <property type="match status" value="1"/>
</dbReference>
<dbReference type="InterPro" id="IPR046342">
    <property type="entry name" value="CBS_dom_sf"/>
</dbReference>
<evidence type="ECO:0000256" key="2">
    <source>
        <dbReference type="ARBA" id="ARBA00023122"/>
    </source>
</evidence>
<dbReference type="AlphaFoldDB" id="A0AA43UAQ8"/>
<dbReference type="PROSITE" id="PS51371">
    <property type="entry name" value="CBS"/>
    <property type="match status" value="1"/>
</dbReference>
<proteinExistence type="predicted"/>
<dbReference type="GO" id="GO:0005886">
    <property type="term" value="C:plasma membrane"/>
    <property type="evidence" value="ECO:0007669"/>
    <property type="project" value="TreeGrafter"/>
</dbReference>
<evidence type="ECO:0000313" key="5">
    <source>
        <dbReference type="EMBL" id="MDO4842831.1"/>
    </source>
</evidence>
<dbReference type="InterPro" id="IPR016169">
    <property type="entry name" value="FAD-bd_PCMH_sub2"/>
</dbReference>
<sequence length="176" mass="19637">TREFLLNAQSASPLPLGKLLRTPYLVHETIHADVLLREMQLKKAHMAIVLDEYGGTSGLITMEDLLEEIVGDIYDEFDEQEEQDIMPLEENLWRIQGGAPLDEINEALHVSLPEDEEFDTLGGLIYSRLTTIPEDGATPCVDAFGLHIQVEKVEDRRVVSALVRKTEAESAPALPC</sequence>
<name>A0AA43UAQ8_9ACTN</name>
<accession>A0AA43UAQ8</accession>
<dbReference type="InterPro" id="IPR044751">
    <property type="entry name" value="Ion_transp-like_CBS"/>
</dbReference>
<dbReference type="Gene3D" id="3.90.1280.20">
    <property type="match status" value="1"/>
</dbReference>
<feature type="domain" description="CBS" evidence="4">
    <location>
        <begin position="19"/>
        <end position="76"/>
    </location>
</feature>
<dbReference type="InterPro" id="IPR036318">
    <property type="entry name" value="FAD-bd_PCMH-like_sf"/>
</dbReference>
<evidence type="ECO:0000313" key="6">
    <source>
        <dbReference type="Proteomes" id="UP001168575"/>
    </source>
</evidence>
<dbReference type="CDD" id="cd04590">
    <property type="entry name" value="CBS_pair_CorC_HlyC_assoc"/>
    <property type="match status" value="1"/>
</dbReference>
<feature type="non-terminal residue" evidence="5">
    <location>
        <position position="1"/>
    </location>
</feature>
<dbReference type="EMBL" id="JAUMVS010000330">
    <property type="protein sequence ID" value="MDO4842831.1"/>
    <property type="molecule type" value="Genomic_DNA"/>
</dbReference>
<dbReference type="SUPFAM" id="SSF56176">
    <property type="entry name" value="FAD-binding/transporter-associated domain-like"/>
    <property type="match status" value="1"/>
</dbReference>
<dbReference type="SMART" id="SM01091">
    <property type="entry name" value="CorC_HlyC"/>
    <property type="match status" value="1"/>
</dbReference>
<protein>
    <submittedName>
        <fullName evidence="5">Transporter associated domain-containing protein</fullName>
    </submittedName>
</protein>
<dbReference type="Gene3D" id="3.30.465.10">
    <property type="match status" value="1"/>
</dbReference>
<dbReference type="SUPFAM" id="SSF54631">
    <property type="entry name" value="CBS-domain pair"/>
    <property type="match status" value="1"/>
</dbReference>
<reference evidence="5" key="1">
    <citation type="submission" date="2023-07" db="EMBL/GenBank/DDBJ databases">
        <title>Between Cages and Wild: Unraveling the Impact of Captivity on Animal Microbiomes and Antimicrobial Resistance.</title>
        <authorList>
            <person name="Schmartz G.P."/>
            <person name="Rehner J."/>
            <person name="Schuff M.J."/>
            <person name="Becker S.L."/>
            <person name="Kravczyk M."/>
            <person name="Gurevich A."/>
            <person name="Francke R."/>
            <person name="Mueller R."/>
            <person name="Keller V."/>
            <person name="Keller A."/>
        </authorList>
    </citation>
    <scope>NUCLEOTIDE SEQUENCE</scope>
    <source>
        <strain evidence="5">S12M_St_49</strain>
    </source>
</reference>
<dbReference type="Proteomes" id="UP001168575">
    <property type="component" value="Unassembled WGS sequence"/>
</dbReference>
<comment type="caution">
    <text evidence="5">The sequence shown here is derived from an EMBL/GenBank/DDBJ whole genome shotgun (WGS) entry which is preliminary data.</text>
</comment>
<dbReference type="PANTHER" id="PTHR22777:SF17">
    <property type="entry name" value="UPF0053 PROTEIN SLL0260"/>
    <property type="match status" value="1"/>
</dbReference>
<keyword evidence="6" id="KW-1185">Reference proteome</keyword>
<keyword evidence="2 3" id="KW-0129">CBS domain</keyword>
<dbReference type="GO" id="GO:0050660">
    <property type="term" value="F:flavin adenine dinucleotide binding"/>
    <property type="evidence" value="ECO:0007669"/>
    <property type="project" value="InterPro"/>
</dbReference>